<dbReference type="EnsemblMetazoa" id="XM_014397875.1">
    <property type="protein sequence ID" value="XP_014253361.1"/>
    <property type="gene ID" value="LOC106668784"/>
</dbReference>
<protein>
    <recommendedName>
        <fullName evidence="6">Mitochondrial inner membrane protein Mpv17</fullName>
    </recommendedName>
</protein>
<dbReference type="AlphaFoldDB" id="A0A8I6RVZ3"/>
<dbReference type="GO" id="GO:0016020">
    <property type="term" value="C:membrane"/>
    <property type="evidence" value="ECO:0007669"/>
    <property type="project" value="UniProtKB-SubCell"/>
</dbReference>
<keyword evidence="5" id="KW-0472">Membrane</keyword>
<keyword evidence="4" id="KW-1133">Transmembrane helix</keyword>
<evidence type="ECO:0000313" key="9">
    <source>
        <dbReference type="Proteomes" id="UP000494040"/>
    </source>
</evidence>
<name>A0A8I6RVZ3_CIMLE</name>
<gene>
    <name evidence="8" type="primary">106668784</name>
</gene>
<evidence type="ECO:0000256" key="2">
    <source>
        <dbReference type="ARBA" id="ARBA00006824"/>
    </source>
</evidence>
<reference evidence="8" key="1">
    <citation type="submission" date="2022-01" db="UniProtKB">
        <authorList>
            <consortium name="EnsemblMetazoa"/>
        </authorList>
    </citation>
    <scope>IDENTIFICATION</scope>
</reference>
<evidence type="ECO:0000256" key="3">
    <source>
        <dbReference type="ARBA" id="ARBA00022692"/>
    </source>
</evidence>
<proteinExistence type="inferred from homology"/>
<evidence type="ECO:0000256" key="4">
    <source>
        <dbReference type="ARBA" id="ARBA00022989"/>
    </source>
</evidence>
<evidence type="ECO:0000256" key="6">
    <source>
        <dbReference type="ARBA" id="ARBA00049743"/>
    </source>
</evidence>
<dbReference type="KEGG" id="clec:106668784"/>
<dbReference type="Proteomes" id="UP000494040">
    <property type="component" value="Unassembled WGS sequence"/>
</dbReference>
<dbReference type="OMA" id="CYLLCHY"/>
<evidence type="ECO:0000256" key="7">
    <source>
        <dbReference type="RuleBase" id="RU363053"/>
    </source>
</evidence>
<evidence type="ECO:0000313" key="8">
    <source>
        <dbReference type="EnsemblMetazoa" id="XP_014253361.1"/>
    </source>
</evidence>
<keyword evidence="9" id="KW-1185">Reference proteome</keyword>
<dbReference type="PANTHER" id="PTHR11266">
    <property type="entry name" value="PEROXISOMAL MEMBRANE PROTEIN 2, PXMP2 MPV17"/>
    <property type="match status" value="1"/>
</dbReference>
<sequence>MNFLRRAVGMYNACLKTHRLKVQAVQISALMGMGDVFAQKLVEKQKYDPVRTLKFMSLGLVLGPVTDKWFMVIDNFFGREMTLKKGVKKALLDQAIGNPVYLTVILGGLSFIEGKDYTETQRVFKENFLDILLASYMVWPAVQIFNFTLVPSQYRVLTIQTVEILWNTYLSWKTHQDELNTSKNF</sequence>
<organism evidence="8 9">
    <name type="scientific">Cimex lectularius</name>
    <name type="common">Bed bug</name>
    <name type="synonym">Acanthia lectularia</name>
    <dbReference type="NCBI Taxonomy" id="79782"/>
    <lineage>
        <taxon>Eukaryota</taxon>
        <taxon>Metazoa</taxon>
        <taxon>Ecdysozoa</taxon>
        <taxon>Arthropoda</taxon>
        <taxon>Hexapoda</taxon>
        <taxon>Insecta</taxon>
        <taxon>Pterygota</taxon>
        <taxon>Neoptera</taxon>
        <taxon>Paraneoptera</taxon>
        <taxon>Hemiptera</taxon>
        <taxon>Heteroptera</taxon>
        <taxon>Panheteroptera</taxon>
        <taxon>Cimicomorpha</taxon>
        <taxon>Cimicidae</taxon>
        <taxon>Cimex</taxon>
    </lineage>
</organism>
<dbReference type="OrthoDB" id="430207at2759"/>
<comment type="subcellular location">
    <subcellularLocation>
        <location evidence="1">Membrane</location>
        <topology evidence="1">Multi-pass membrane protein</topology>
    </subcellularLocation>
</comment>
<evidence type="ECO:0000256" key="1">
    <source>
        <dbReference type="ARBA" id="ARBA00004141"/>
    </source>
</evidence>
<dbReference type="GO" id="GO:0015267">
    <property type="term" value="F:channel activity"/>
    <property type="evidence" value="ECO:0007669"/>
    <property type="project" value="TreeGrafter"/>
</dbReference>
<dbReference type="Pfam" id="PF04117">
    <property type="entry name" value="Mpv17_PMP22"/>
    <property type="match status" value="1"/>
</dbReference>
<accession>A0A8I6RVZ3</accession>
<dbReference type="PANTHER" id="PTHR11266:SF17">
    <property type="entry name" value="PROTEIN MPV17"/>
    <property type="match status" value="1"/>
</dbReference>
<keyword evidence="3" id="KW-0812">Transmembrane</keyword>
<dbReference type="GO" id="GO:0005739">
    <property type="term" value="C:mitochondrion"/>
    <property type="evidence" value="ECO:0007669"/>
    <property type="project" value="TreeGrafter"/>
</dbReference>
<dbReference type="InterPro" id="IPR007248">
    <property type="entry name" value="Mpv17_PMP22"/>
</dbReference>
<comment type="similarity">
    <text evidence="2 7">Belongs to the peroxisomal membrane protein PXMP2/4 family.</text>
</comment>
<dbReference type="GO" id="GO:1901858">
    <property type="term" value="P:regulation of mitochondrial DNA metabolic process"/>
    <property type="evidence" value="ECO:0007669"/>
    <property type="project" value="TreeGrafter"/>
</dbReference>
<evidence type="ECO:0000256" key="5">
    <source>
        <dbReference type="ARBA" id="ARBA00023136"/>
    </source>
</evidence>